<feature type="signal peptide" evidence="1">
    <location>
        <begin position="1"/>
        <end position="28"/>
    </location>
</feature>
<dbReference type="AlphaFoldDB" id="A0A4R6Z4Y5"/>
<evidence type="ECO:0000313" key="2">
    <source>
        <dbReference type="EMBL" id="TDR46694.1"/>
    </source>
</evidence>
<keyword evidence="3" id="KW-1185">Reference proteome</keyword>
<gene>
    <name evidence="2" type="ORF">DFR29_103230</name>
</gene>
<dbReference type="Proteomes" id="UP000295293">
    <property type="component" value="Unassembled WGS sequence"/>
</dbReference>
<feature type="chain" id="PRO_5020598887" description="P/Homo B domain-containing protein" evidence="1">
    <location>
        <begin position="29"/>
        <end position="736"/>
    </location>
</feature>
<dbReference type="SUPFAM" id="SSF49785">
    <property type="entry name" value="Galactose-binding domain-like"/>
    <property type="match status" value="1"/>
</dbReference>
<proteinExistence type="predicted"/>
<accession>A0A4R6Z4Y5</accession>
<comment type="caution">
    <text evidence="2">The sequence shown here is derived from an EMBL/GenBank/DDBJ whole genome shotgun (WGS) entry which is preliminary data.</text>
</comment>
<evidence type="ECO:0000256" key="1">
    <source>
        <dbReference type="SAM" id="SignalP"/>
    </source>
</evidence>
<sequence>MNTIPKTLLTRCILAAFALTAIAPVATAQTFPDWVSPCGTAIGGADMGEKTRLIRATAALLPPSQLVPSDVPGYYRLSAQTGGFTSIFGYPLVPGVQFYGEPQMSPNGRAGYLVAPDIIVTASHGQFDQNAYAIVFDMRPQIPVGGTSCQPPDFDHIPAANIIFPPHGPVLADFPDSIPSTITDSRFDYAAFRLTTPRTDRSFLRLRRDGDPQLGDHHAMAGHPERLAQKLSKDVGFVGMMTDALGSRPPTVVPRYRNYALLDGSSGSPLYNLTKGFVETSVGSPVGFGCMQFDASTSMPGYYSFSNVCPADAAFPGTYTSLLNMGSIKTFAAEVPAAELLVTPLQDVIQVIPFGGTLASTSFPYELRVDGRTTASVDYSASVVPPAPGNPTLLSMSSSSGTLLPGTSATKTVTVSSAAIARCGVYEQSVSFADTTHNFGDRIKHRLEVGLTDFQIEAPASNRFQGVASPYLPPQVQYTLRNPRPTAVRVEVSTTAAWLRIDGQSVPPSGTLLVGYDLSAQGTPGDSVVITMALDNAQANALPIAENSANLVFSDTSRCHNPDSDSQRTEAIVLDKRDLTVGAEILALVPEAATLDPTVSTVNVSQAFCVGDIEVSAGFVRDPTLNGNGIFQFWKPDLDLYLINPAGLRAQIWDGAAEPSNWPYEPGVYGGYSITSLRVNRGALLPPSGSNLDTFLNHPAAGTWTLQIADQVVNSVRGMATHWQLKLKGTPGACPP</sequence>
<dbReference type="InterPro" id="IPR009003">
    <property type="entry name" value="Peptidase_S1_PA"/>
</dbReference>
<evidence type="ECO:0000313" key="3">
    <source>
        <dbReference type="Proteomes" id="UP000295293"/>
    </source>
</evidence>
<name>A0A4R6Z4Y5_9GAMM</name>
<dbReference type="Gene3D" id="2.60.120.260">
    <property type="entry name" value="Galactose-binding domain-like"/>
    <property type="match status" value="1"/>
</dbReference>
<organism evidence="2 3">
    <name type="scientific">Tahibacter aquaticus</name>
    <dbReference type="NCBI Taxonomy" id="520092"/>
    <lineage>
        <taxon>Bacteria</taxon>
        <taxon>Pseudomonadati</taxon>
        <taxon>Pseudomonadota</taxon>
        <taxon>Gammaproteobacteria</taxon>
        <taxon>Lysobacterales</taxon>
        <taxon>Rhodanobacteraceae</taxon>
        <taxon>Tahibacter</taxon>
    </lineage>
</organism>
<dbReference type="EMBL" id="SNZH01000003">
    <property type="protein sequence ID" value="TDR46694.1"/>
    <property type="molecule type" value="Genomic_DNA"/>
</dbReference>
<keyword evidence="1" id="KW-0732">Signal</keyword>
<protein>
    <recommendedName>
        <fullName evidence="4">P/Homo B domain-containing protein</fullName>
    </recommendedName>
</protein>
<reference evidence="2 3" key="1">
    <citation type="submission" date="2019-03" db="EMBL/GenBank/DDBJ databases">
        <title>Genomic Encyclopedia of Type Strains, Phase IV (KMG-IV): sequencing the most valuable type-strain genomes for metagenomic binning, comparative biology and taxonomic classification.</title>
        <authorList>
            <person name="Goeker M."/>
        </authorList>
    </citation>
    <scope>NUCLEOTIDE SEQUENCE [LARGE SCALE GENOMIC DNA]</scope>
    <source>
        <strain evidence="2 3">DSM 21667</strain>
    </source>
</reference>
<dbReference type="InterPro" id="IPR008979">
    <property type="entry name" value="Galactose-bd-like_sf"/>
</dbReference>
<dbReference type="SUPFAM" id="SSF50494">
    <property type="entry name" value="Trypsin-like serine proteases"/>
    <property type="match status" value="1"/>
</dbReference>
<evidence type="ECO:0008006" key="4">
    <source>
        <dbReference type="Google" id="ProtNLM"/>
    </source>
</evidence>